<dbReference type="FunFam" id="3.30.43.10:FF:000004">
    <property type="entry name" value="Berberine bridge enzyme-like 15"/>
    <property type="match status" value="1"/>
</dbReference>
<dbReference type="Gene3D" id="3.30.43.10">
    <property type="entry name" value="Uridine Diphospho-n-acetylenolpyruvylglucosamine Reductase, domain 2"/>
    <property type="match status" value="1"/>
</dbReference>
<accession>A0AAW2LTC1</accession>
<dbReference type="PROSITE" id="PS51387">
    <property type="entry name" value="FAD_PCMH"/>
    <property type="match status" value="1"/>
</dbReference>
<dbReference type="Gene3D" id="3.30.465.10">
    <property type="match status" value="1"/>
</dbReference>
<evidence type="ECO:0000259" key="11">
    <source>
        <dbReference type="PROSITE" id="PS51387"/>
    </source>
</evidence>
<keyword evidence="6 10" id="KW-0732">Signal</keyword>
<dbReference type="EMBL" id="JACGWJ010000024">
    <property type="protein sequence ID" value="KAL0321426.1"/>
    <property type="molecule type" value="Genomic_DNA"/>
</dbReference>
<evidence type="ECO:0000256" key="4">
    <source>
        <dbReference type="ARBA" id="ARBA00022589"/>
    </source>
</evidence>
<gene>
    <name evidence="12" type="ORF">Sradi_5404100</name>
</gene>
<keyword evidence="4" id="KW-0017">Alkaloid metabolism</keyword>
<dbReference type="PANTHER" id="PTHR32448">
    <property type="entry name" value="OS08G0158400 PROTEIN"/>
    <property type="match status" value="1"/>
</dbReference>
<evidence type="ECO:0000256" key="1">
    <source>
        <dbReference type="ARBA" id="ARBA00001974"/>
    </source>
</evidence>
<evidence type="ECO:0000256" key="10">
    <source>
        <dbReference type="SAM" id="SignalP"/>
    </source>
</evidence>
<dbReference type="InterPro" id="IPR036318">
    <property type="entry name" value="FAD-bd_PCMH-like_sf"/>
</dbReference>
<dbReference type="InterPro" id="IPR006094">
    <property type="entry name" value="Oxid_FAD_bind_N"/>
</dbReference>
<keyword evidence="7" id="KW-0274">FAD</keyword>
<sequence length="544" mass="60802">MKTSNLPIMLPIFFFFFLTNGILLTAPATCRSTQVSVEPDFLECLNFHSEPSQPISKVLYFPTNSSYSSVLQFYMRNLRFNDSTIPKPQLILTASHVSHIQAAVICAKSHALQMRIRSGGHDFEGVSYVSNVPFFILDMFNLRAVNVSLEDETAWVEAGATLGEVYYRISGKSNTHGFPGGMCPTVGVGGQISGGGFGNLIRKYGLAADNVIDATLVDANGRLLDRSSMGEDLFWAITGGGGSSFGVVLAYKIRIVRVPPTVTFAGIRMTNNMQNFTDTVYKYLQVVDKLDEDLYIKLAVDVVKVGPEGKKTIRGTFLTLFLGDSERLLGHMKENFPQLGLTKADCIEVSWIESLIRWTNYPAETPTSVLLSRIHPAPVRMKRKSDFLKKPIPKKGLEFIFKKMKELETPILKFFPYGGIMNVIPASAKPFPHRAGNIALVEIATNWNETGPEAATCYINMTRKLYGYITPFVSESREAYLNYRDLDLGINHNGPNSYSEAASYGFKYFKNNFHKLVEIKSRVDPQDFFRNEQSIPIFPLTRSI</sequence>
<evidence type="ECO:0000313" key="12">
    <source>
        <dbReference type="EMBL" id="KAL0321426.1"/>
    </source>
</evidence>
<evidence type="ECO:0000256" key="5">
    <source>
        <dbReference type="ARBA" id="ARBA00022630"/>
    </source>
</evidence>
<organism evidence="12">
    <name type="scientific">Sesamum radiatum</name>
    <name type="common">Black benniseed</name>
    <dbReference type="NCBI Taxonomy" id="300843"/>
    <lineage>
        <taxon>Eukaryota</taxon>
        <taxon>Viridiplantae</taxon>
        <taxon>Streptophyta</taxon>
        <taxon>Embryophyta</taxon>
        <taxon>Tracheophyta</taxon>
        <taxon>Spermatophyta</taxon>
        <taxon>Magnoliopsida</taxon>
        <taxon>eudicotyledons</taxon>
        <taxon>Gunneridae</taxon>
        <taxon>Pentapetalae</taxon>
        <taxon>asterids</taxon>
        <taxon>lamiids</taxon>
        <taxon>Lamiales</taxon>
        <taxon>Pedaliaceae</taxon>
        <taxon>Sesamum</taxon>
    </lineage>
</organism>
<evidence type="ECO:0000256" key="3">
    <source>
        <dbReference type="ARBA" id="ARBA00005466"/>
    </source>
</evidence>
<dbReference type="AlphaFoldDB" id="A0AAW2LTC1"/>
<feature type="signal peptide" evidence="10">
    <location>
        <begin position="1"/>
        <end position="21"/>
    </location>
</feature>
<reference evidence="12" key="2">
    <citation type="journal article" date="2024" name="Plant">
        <title>Genomic evolution and insights into agronomic trait innovations of Sesamum species.</title>
        <authorList>
            <person name="Miao H."/>
            <person name="Wang L."/>
            <person name="Qu L."/>
            <person name="Liu H."/>
            <person name="Sun Y."/>
            <person name="Le M."/>
            <person name="Wang Q."/>
            <person name="Wei S."/>
            <person name="Zheng Y."/>
            <person name="Lin W."/>
            <person name="Duan Y."/>
            <person name="Cao H."/>
            <person name="Xiong S."/>
            <person name="Wang X."/>
            <person name="Wei L."/>
            <person name="Li C."/>
            <person name="Ma Q."/>
            <person name="Ju M."/>
            <person name="Zhao R."/>
            <person name="Li G."/>
            <person name="Mu C."/>
            <person name="Tian Q."/>
            <person name="Mei H."/>
            <person name="Zhang T."/>
            <person name="Gao T."/>
            <person name="Zhang H."/>
        </authorList>
    </citation>
    <scope>NUCLEOTIDE SEQUENCE</scope>
    <source>
        <strain evidence="12">G02</strain>
    </source>
</reference>
<dbReference type="InterPro" id="IPR016166">
    <property type="entry name" value="FAD-bd_PCMH"/>
</dbReference>
<dbReference type="Gene3D" id="3.40.462.20">
    <property type="match status" value="1"/>
</dbReference>
<protein>
    <submittedName>
        <fullName evidence="12">Berberine bridge enzyme-like 8</fullName>
    </submittedName>
</protein>
<evidence type="ECO:0000256" key="8">
    <source>
        <dbReference type="ARBA" id="ARBA00023157"/>
    </source>
</evidence>
<dbReference type="InterPro" id="IPR012951">
    <property type="entry name" value="BBE"/>
</dbReference>
<dbReference type="SUPFAM" id="SSF56176">
    <property type="entry name" value="FAD-binding/transporter-associated domain-like"/>
    <property type="match status" value="1"/>
</dbReference>
<dbReference type="InterPro" id="IPR016167">
    <property type="entry name" value="FAD-bd_PCMH_sub1"/>
</dbReference>
<comment type="caution">
    <text evidence="12">The sequence shown here is derived from an EMBL/GenBank/DDBJ whole genome shotgun (WGS) entry which is preliminary data.</text>
</comment>
<name>A0AAW2LTC1_SESRA</name>
<dbReference type="Pfam" id="PF08031">
    <property type="entry name" value="BBE"/>
    <property type="match status" value="1"/>
</dbReference>
<evidence type="ECO:0000256" key="9">
    <source>
        <dbReference type="ARBA" id="ARBA00023180"/>
    </source>
</evidence>
<dbReference type="Pfam" id="PF01565">
    <property type="entry name" value="FAD_binding_4"/>
    <property type="match status" value="1"/>
</dbReference>
<evidence type="ECO:0000256" key="7">
    <source>
        <dbReference type="ARBA" id="ARBA00022827"/>
    </source>
</evidence>
<comment type="pathway">
    <text evidence="2">Alkaloid biosynthesis.</text>
</comment>
<feature type="domain" description="FAD-binding PCMH-type" evidence="11">
    <location>
        <begin position="84"/>
        <end position="258"/>
    </location>
</feature>
<evidence type="ECO:0000256" key="6">
    <source>
        <dbReference type="ARBA" id="ARBA00022729"/>
    </source>
</evidence>
<comment type="similarity">
    <text evidence="3">Belongs to the oxygen-dependent FAD-linked oxidoreductase family.</text>
</comment>
<keyword evidence="5" id="KW-0285">Flavoprotein</keyword>
<reference evidence="12" key="1">
    <citation type="submission" date="2020-06" db="EMBL/GenBank/DDBJ databases">
        <authorList>
            <person name="Li T."/>
            <person name="Hu X."/>
            <person name="Zhang T."/>
            <person name="Song X."/>
            <person name="Zhang H."/>
            <person name="Dai N."/>
            <person name="Sheng W."/>
            <person name="Hou X."/>
            <person name="Wei L."/>
        </authorList>
    </citation>
    <scope>NUCLEOTIDE SEQUENCE</scope>
    <source>
        <strain evidence="12">G02</strain>
        <tissue evidence="12">Leaf</tissue>
    </source>
</reference>
<keyword evidence="9" id="KW-0325">Glycoprotein</keyword>
<dbReference type="GO" id="GO:0016491">
    <property type="term" value="F:oxidoreductase activity"/>
    <property type="evidence" value="ECO:0007669"/>
    <property type="project" value="InterPro"/>
</dbReference>
<proteinExistence type="inferred from homology"/>
<keyword evidence="8" id="KW-1015">Disulfide bond</keyword>
<comment type="cofactor">
    <cofactor evidence="1">
        <name>FAD</name>
        <dbReference type="ChEBI" id="CHEBI:57692"/>
    </cofactor>
</comment>
<feature type="chain" id="PRO_5043531230" evidence="10">
    <location>
        <begin position="22"/>
        <end position="544"/>
    </location>
</feature>
<evidence type="ECO:0000256" key="2">
    <source>
        <dbReference type="ARBA" id="ARBA00004913"/>
    </source>
</evidence>
<dbReference type="InterPro" id="IPR016169">
    <property type="entry name" value="FAD-bd_PCMH_sub2"/>
</dbReference>
<dbReference type="GO" id="GO:0071949">
    <property type="term" value="F:FAD binding"/>
    <property type="evidence" value="ECO:0007669"/>
    <property type="project" value="InterPro"/>
</dbReference>